<reference evidence="2 3" key="1">
    <citation type="submission" date="2016-08" db="EMBL/GenBank/DDBJ databases">
        <title>Complete genome sequence of Streptomyces agglomeratus strain 6-3-2, a novel anti-MRSA actinomycete isolated from Wuli of Tebit, China.</title>
        <authorList>
            <person name="Chen X."/>
        </authorList>
    </citation>
    <scope>NUCLEOTIDE SEQUENCE [LARGE SCALE GENOMIC DNA]</scope>
    <source>
        <strain evidence="2 3">6-3-2</strain>
    </source>
</reference>
<proteinExistence type="predicted"/>
<dbReference type="Proteomes" id="UP000095759">
    <property type="component" value="Unassembled WGS sequence"/>
</dbReference>
<organism evidence="2 3">
    <name type="scientific">Streptomyces agglomeratus</name>
    <dbReference type="NCBI Taxonomy" id="285458"/>
    <lineage>
        <taxon>Bacteria</taxon>
        <taxon>Bacillati</taxon>
        <taxon>Actinomycetota</taxon>
        <taxon>Actinomycetes</taxon>
        <taxon>Kitasatosporales</taxon>
        <taxon>Streptomycetaceae</taxon>
        <taxon>Streptomyces</taxon>
    </lineage>
</organism>
<evidence type="ECO:0000313" key="2">
    <source>
        <dbReference type="EMBL" id="OEJ23215.1"/>
    </source>
</evidence>
<dbReference type="EMBL" id="MEHJ01000001">
    <property type="protein sequence ID" value="OEJ23215.1"/>
    <property type="molecule type" value="Genomic_DNA"/>
</dbReference>
<evidence type="ECO:0000313" key="3">
    <source>
        <dbReference type="Proteomes" id="UP000095759"/>
    </source>
</evidence>
<protein>
    <recommendedName>
        <fullName evidence="4">DUF222 domain-containing protein</fullName>
    </recommendedName>
</protein>
<dbReference type="RefSeq" id="WP_069934892.1">
    <property type="nucleotide sequence ID" value="NZ_MEHJ01000001.1"/>
</dbReference>
<comment type="caution">
    <text evidence="2">The sequence shown here is derived from an EMBL/GenBank/DDBJ whole genome shotgun (WGS) entry which is preliminary data.</text>
</comment>
<feature type="compositionally biased region" description="Polar residues" evidence="1">
    <location>
        <begin position="245"/>
        <end position="254"/>
    </location>
</feature>
<gene>
    <name evidence="2" type="ORF">AS594_00480</name>
</gene>
<evidence type="ECO:0008006" key="4">
    <source>
        <dbReference type="Google" id="ProtNLM"/>
    </source>
</evidence>
<accession>A0A1E5P101</accession>
<sequence length="295" mass="30817">MGSSGEQGQGAGLEPVGRLDAERLTEQLRAAIGEARRAAVVLAQRVRDPHRARVWVALGHSGWGEYAQVELGISRAQAYRLIDIAESSEGLSRATGAAGVLTEVSPAGDTDPAGLVDLGLSQRALREIHGRLDELTTLVTERLTAAAQAGHVEWPEVRAIVGQAVDELRREPLATPGADDTAGDTLEDDGGALERALADTERHPADANAVRRLVDERTAGGRLGQSALELAPPYLSEQEAVDTVSPGSPTTSAATPRPSSPYAATRSPATARPSKAPGSNRTRGTRLRAAGQSSV</sequence>
<dbReference type="AlphaFoldDB" id="A0A1E5P101"/>
<dbReference type="OrthoDB" id="4328207at2"/>
<name>A0A1E5P101_9ACTN</name>
<evidence type="ECO:0000256" key="1">
    <source>
        <dbReference type="SAM" id="MobiDB-lite"/>
    </source>
</evidence>
<feature type="region of interest" description="Disordered" evidence="1">
    <location>
        <begin position="237"/>
        <end position="295"/>
    </location>
</feature>
<keyword evidence="3" id="KW-1185">Reference proteome</keyword>